<organism evidence="1">
    <name type="scientific">Rhizophora mucronata</name>
    <name type="common">Asiatic mangrove</name>
    <dbReference type="NCBI Taxonomy" id="61149"/>
    <lineage>
        <taxon>Eukaryota</taxon>
        <taxon>Viridiplantae</taxon>
        <taxon>Streptophyta</taxon>
        <taxon>Embryophyta</taxon>
        <taxon>Tracheophyta</taxon>
        <taxon>Spermatophyta</taxon>
        <taxon>Magnoliopsida</taxon>
        <taxon>eudicotyledons</taxon>
        <taxon>Gunneridae</taxon>
        <taxon>Pentapetalae</taxon>
        <taxon>rosids</taxon>
        <taxon>fabids</taxon>
        <taxon>Malpighiales</taxon>
        <taxon>Rhizophoraceae</taxon>
        <taxon>Rhizophora</taxon>
    </lineage>
</organism>
<dbReference type="AlphaFoldDB" id="A0A2P2QPS5"/>
<evidence type="ECO:0000313" key="1">
    <source>
        <dbReference type="EMBL" id="MBX68935.1"/>
    </source>
</evidence>
<sequence length="38" mass="4488">MTREIKKTKKKHQFLILILNAPLLLFSSKPFKSMTLLE</sequence>
<reference evidence="1" key="1">
    <citation type="submission" date="2018-02" db="EMBL/GenBank/DDBJ databases">
        <title>Rhizophora mucronata_Transcriptome.</title>
        <authorList>
            <person name="Meera S.P."/>
            <person name="Sreeshan A."/>
            <person name="Augustine A."/>
        </authorList>
    </citation>
    <scope>NUCLEOTIDE SEQUENCE</scope>
    <source>
        <tissue evidence="1">Leaf</tissue>
    </source>
</reference>
<proteinExistence type="predicted"/>
<accession>A0A2P2QPS5</accession>
<protein>
    <submittedName>
        <fullName evidence="1">Uncharacterized protein</fullName>
    </submittedName>
</protein>
<dbReference type="EMBL" id="GGEC01088451">
    <property type="protein sequence ID" value="MBX68935.1"/>
    <property type="molecule type" value="Transcribed_RNA"/>
</dbReference>
<name>A0A2P2QPS5_RHIMU</name>